<dbReference type="Gene3D" id="3.90.76.10">
    <property type="entry name" value="Dipeptide-binding Protein, Domain 1"/>
    <property type="match status" value="1"/>
</dbReference>
<keyword evidence="4 5" id="KW-0732">Signal</keyword>
<dbReference type="PANTHER" id="PTHR30290">
    <property type="entry name" value="PERIPLASMIC BINDING COMPONENT OF ABC TRANSPORTER"/>
    <property type="match status" value="1"/>
</dbReference>
<dbReference type="Gene3D" id="3.40.190.10">
    <property type="entry name" value="Periplasmic binding protein-like II"/>
    <property type="match status" value="1"/>
</dbReference>
<evidence type="ECO:0000256" key="1">
    <source>
        <dbReference type="ARBA" id="ARBA00004196"/>
    </source>
</evidence>
<protein>
    <submittedName>
        <fullName evidence="7">ABC-type oligopeptide transport system, periplasmic component</fullName>
    </submittedName>
</protein>
<organism evidence="7 8">
    <name type="scientific">Jonquetella anthropi DSM 22815</name>
    <dbReference type="NCBI Taxonomy" id="885272"/>
    <lineage>
        <taxon>Bacteria</taxon>
        <taxon>Thermotogati</taxon>
        <taxon>Synergistota</taxon>
        <taxon>Synergistia</taxon>
        <taxon>Synergistales</taxon>
        <taxon>Dethiosulfovibrionaceae</taxon>
        <taxon>Jonquetella</taxon>
    </lineage>
</organism>
<name>H0UMD6_9BACT</name>
<evidence type="ECO:0000256" key="5">
    <source>
        <dbReference type="SAM" id="SignalP"/>
    </source>
</evidence>
<dbReference type="CDD" id="cd08504">
    <property type="entry name" value="PBP2_OppA"/>
    <property type="match status" value="1"/>
</dbReference>
<dbReference type="InterPro" id="IPR000914">
    <property type="entry name" value="SBP_5_dom"/>
</dbReference>
<dbReference type="eggNOG" id="COG4166">
    <property type="taxonomic scope" value="Bacteria"/>
</dbReference>
<evidence type="ECO:0000256" key="2">
    <source>
        <dbReference type="ARBA" id="ARBA00005695"/>
    </source>
</evidence>
<keyword evidence="8" id="KW-1185">Reference proteome</keyword>
<reference evidence="7 8" key="1">
    <citation type="submission" date="2011-11" db="EMBL/GenBank/DDBJ databases">
        <title>The Noncontiguous Finished genome of Jonquetella anthropi DSM 22815.</title>
        <authorList>
            <consortium name="US DOE Joint Genome Institute (JGI-PGF)"/>
            <person name="Lucas S."/>
            <person name="Copeland A."/>
            <person name="Lapidus A."/>
            <person name="Glavina del Rio T."/>
            <person name="Dalin E."/>
            <person name="Tice H."/>
            <person name="Bruce D."/>
            <person name="Goodwin L."/>
            <person name="Pitluck S."/>
            <person name="Peters L."/>
            <person name="Mikhailova N."/>
            <person name="Held B."/>
            <person name="Kyrpides N."/>
            <person name="Mavromatis K."/>
            <person name="Ivanova N."/>
            <person name="Markowitz V."/>
            <person name="Cheng J.-F."/>
            <person name="Hugenholtz P."/>
            <person name="Woyke T."/>
            <person name="Wu D."/>
            <person name="Gronow S."/>
            <person name="Wellnitz S."/>
            <person name="Brambilla E."/>
            <person name="Klenk H.-P."/>
            <person name="Eisen J.A."/>
        </authorList>
    </citation>
    <scope>NUCLEOTIDE SEQUENCE [LARGE SCALE GENOMIC DNA]</scope>
    <source>
        <strain evidence="7 8">DSM 22815</strain>
    </source>
</reference>
<feature type="signal peptide" evidence="5">
    <location>
        <begin position="1"/>
        <end position="23"/>
    </location>
</feature>
<dbReference type="GO" id="GO:0042597">
    <property type="term" value="C:periplasmic space"/>
    <property type="evidence" value="ECO:0007669"/>
    <property type="project" value="UniProtKB-ARBA"/>
</dbReference>
<evidence type="ECO:0000313" key="8">
    <source>
        <dbReference type="Proteomes" id="UP000003806"/>
    </source>
</evidence>
<dbReference type="PANTHER" id="PTHR30290:SF10">
    <property type="entry name" value="PERIPLASMIC OLIGOPEPTIDE-BINDING PROTEIN-RELATED"/>
    <property type="match status" value="1"/>
</dbReference>
<evidence type="ECO:0000313" key="7">
    <source>
        <dbReference type="EMBL" id="EHM12609.1"/>
    </source>
</evidence>
<feature type="domain" description="Solute-binding protein family 5" evidence="6">
    <location>
        <begin position="82"/>
        <end position="473"/>
    </location>
</feature>
<dbReference type="OrthoDB" id="9772924at2"/>
<dbReference type="GO" id="GO:0043190">
    <property type="term" value="C:ATP-binding cassette (ABC) transporter complex"/>
    <property type="evidence" value="ECO:0007669"/>
    <property type="project" value="InterPro"/>
</dbReference>
<gene>
    <name evidence="7" type="ORF">JonanDRAFT_0183</name>
</gene>
<sequence>MSMTRGLASTLGILVLAAGAAFAAPAPAGVKMDENMYLNLNLGADPTTLDVSRRSDAYSSNIEMDCMEGLVRLIDENGQYKMQPMEASSWDVSEDGKVYTFHLRDGLKWCDGEPVTAEQYVYGIRRSADPKVGCPNSFFLEPLANYGPVSRGEMPVEKLGVSAPDSKTVVFTLSEPTPIFLNMINQTVYYPQREDKVKEWGDKFGTEAKYWISNGAFKVTEWVHNNKLVTVKNENYFDAKNVHLQRVTWLISGDAAATYNQFLAGQIDGFNASKKEQVQELENRNDLQYNKIVSNTVAFAMFNTRDKIFKNAKIRRAFSLTFDREMMNDMVYGGLRAPANGWVLDASAIGTENFRAHSGKLFDEQYAELEKEGKTPRDLLLEGMKEEGLGDDPAALKVVFSLGGTDAFMRNMGDFFQQVCAETLGVRLEIDFKEWGVFSSNLEKHNYQIGFMAWGAYYSDPYDLLSILVSDSDMIRTGWKNEKFDSLMKAAAHEMDDAKRLDELVQAEHIAVVDDCVVAPVVQSVVHNFIPKFVKNVSVLGFNSEGNLYTYTDGRK</sequence>
<comment type="similarity">
    <text evidence="2">Belongs to the bacterial solute-binding protein 5 family.</text>
</comment>
<dbReference type="Proteomes" id="UP000003806">
    <property type="component" value="Chromosome"/>
</dbReference>
<dbReference type="GO" id="GO:0030313">
    <property type="term" value="C:cell envelope"/>
    <property type="evidence" value="ECO:0007669"/>
    <property type="project" value="UniProtKB-SubCell"/>
</dbReference>
<dbReference type="PIRSF" id="PIRSF002741">
    <property type="entry name" value="MppA"/>
    <property type="match status" value="1"/>
</dbReference>
<proteinExistence type="inferred from homology"/>
<feature type="chain" id="PRO_5003540924" evidence="5">
    <location>
        <begin position="24"/>
        <end position="556"/>
    </location>
</feature>
<dbReference type="Gene3D" id="3.10.105.10">
    <property type="entry name" value="Dipeptide-binding Protein, Domain 3"/>
    <property type="match status" value="1"/>
</dbReference>
<dbReference type="GO" id="GO:0015833">
    <property type="term" value="P:peptide transport"/>
    <property type="evidence" value="ECO:0007669"/>
    <property type="project" value="TreeGrafter"/>
</dbReference>
<dbReference type="STRING" id="885272.JonanDRAFT_0183"/>
<dbReference type="InterPro" id="IPR039424">
    <property type="entry name" value="SBP_5"/>
</dbReference>
<dbReference type="InterPro" id="IPR023765">
    <property type="entry name" value="SBP_5_CS"/>
</dbReference>
<evidence type="ECO:0000256" key="4">
    <source>
        <dbReference type="ARBA" id="ARBA00022729"/>
    </source>
</evidence>
<evidence type="ECO:0000256" key="3">
    <source>
        <dbReference type="ARBA" id="ARBA00022448"/>
    </source>
</evidence>
<dbReference type="InterPro" id="IPR030678">
    <property type="entry name" value="Peptide/Ni-bd"/>
</dbReference>
<dbReference type="PROSITE" id="PS01040">
    <property type="entry name" value="SBP_BACTERIAL_5"/>
    <property type="match status" value="1"/>
</dbReference>
<keyword evidence="3" id="KW-0813">Transport</keyword>
<dbReference type="FunFam" id="3.90.76.10:FF:000001">
    <property type="entry name" value="Oligopeptide ABC transporter substrate-binding protein"/>
    <property type="match status" value="1"/>
</dbReference>
<evidence type="ECO:0000259" key="6">
    <source>
        <dbReference type="Pfam" id="PF00496"/>
    </source>
</evidence>
<dbReference type="Pfam" id="PF00496">
    <property type="entry name" value="SBP_bac_5"/>
    <property type="match status" value="1"/>
</dbReference>
<comment type="subcellular location">
    <subcellularLocation>
        <location evidence="1">Cell envelope</location>
    </subcellularLocation>
</comment>
<dbReference type="AlphaFoldDB" id="H0UMD6"/>
<dbReference type="HOGENOM" id="CLU_017028_0_4_0"/>
<dbReference type="EMBL" id="CM001376">
    <property type="protein sequence ID" value="EHM12609.1"/>
    <property type="molecule type" value="Genomic_DNA"/>
</dbReference>
<accession>H0UMD6</accession>
<dbReference type="GO" id="GO:1904680">
    <property type="term" value="F:peptide transmembrane transporter activity"/>
    <property type="evidence" value="ECO:0007669"/>
    <property type="project" value="TreeGrafter"/>
</dbReference>
<dbReference type="SUPFAM" id="SSF53850">
    <property type="entry name" value="Periplasmic binding protein-like II"/>
    <property type="match status" value="1"/>
</dbReference>